<evidence type="ECO:0000256" key="12">
    <source>
        <dbReference type="PIRSR" id="PIRSR001461-1"/>
    </source>
</evidence>
<protein>
    <recommendedName>
        <fullName evidence="7 10">Ribulose-phosphate 3-epimerase</fullName>
        <ecNumber evidence="7 10">5.1.3.1</ecNumber>
    </recommendedName>
</protein>
<comment type="caution">
    <text evidence="10">Lacks conserved residue(s) required for the propagation of feature annotation.</text>
</comment>
<dbReference type="FunFam" id="3.20.20.70:FF:000004">
    <property type="entry name" value="Ribulose-phosphate 3-epimerase"/>
    <property type="match status" value="1"/>
</dbReference>
<feature type="binding site" evidence="10 13">
    <location>
        <position position="33"/>
    </location>
    <ligand>
        <name>a divalent metal cation</name>
        <dbReference type="ChEBI" id="CHEBI:60240"/>
    </ligand>
</feature>
<evidence type="ECO:0000256" key="8">
    <source>
        <dbReference type="ARBA" id="ARBA00022723"/>
    </source>
</evidence>
<dbReference type="KEGG" id="psty:BFS30_26630"/>
<organism evidence="15 16">
    <name type="scientific">Pedobacter steynii</name>
    <dbReference type="NCBI Taxonomy" id="430522"/>
    <lineage>
        <taxon>Bacteria</taxon>
        <taxon>Pseudomonadati</taxon>
        <taxon>Bacteroidota</taxon>
        <taxon>Sphingobacteriia</taxon>
        <taxon>Sphingobacteriales</taxon>
        <taxon>Sphingobacteriaceae</taxon>
        <taxon>Pedobacter</taxon>
    </lineage>
</organism>
<comment type="similarity">
    <text evidence="6 10 11">Belongs to the ribulose-phosphate 3-epimerase family.</text>
</comment>
<evidence type="ECO:0000313" key="15">
    <source>
        <dbReference type="EMBL" id="AOM80425.1"/>
    </source>
</evidence>
<dbReference type="InterPro" id="IPR026019">
    <property type="entry name" value="Ribul_P_3_epim"/>
</dbReference>
<comment type="catalytic activity">
    <reaction evidence="1 10 11">
        <text>D-ribulose 5-phosphate = D-xylulose 5-phosphate</text>
        <dbReference type="Rhea" id="RHEA:13677"/>
        <dbReference type="ChEBI" id="CHEBI:57737"/>
        <dbReference type="ChEBI" id="CHEBI:58121"/>
        <dbReference type="EC" id="5.1.3.1"/>
    </reaction>
</comment>
<evidence type="ECO:0000256" key="13">
    <source>
        <dbReference type="PIRSR" id="PIRSR001461-2"/>
    </source>
</evidence>
<evidence type="ECO:0000256" key="1">
    <source>
        <dbReference type="ARBA" id="ARBA00001782"/>
    </source>
</evidence>
<evidence type="ECO:0000256" key="9">
    <source>
        <dbReference type="ARBA" id="ARBA00023235"/>
    </source>
</evidence>
<comment type="cofactor">
    <cofactor evidence="4">
        <name>Zn(2+)</name>
        <dbReference type="ChEBI" id="CHEBI:29105"/>
    </cofactor>
</comment>
<dbReference type="CDD" id="cd00429">
    <property type="entry name" value="RPE"/>
    <property type="match status" value="1"/>
</dbReference>
<dbReference type="AlphaFoldDB" id="A0A1D7QP60"/>
<keyword evidence="16" id="KW-1185">Reference proteome</keyword>
<keyword evidence="13" id="KW-0862">Zinc</keyword>
<dbReference type="GO" id="GO:0005737">
    <property type="term" value="C:cytoplasm"/>
    <property type="evidence" value="ECO:0007669"/>
    <property type="project" value="UniProtKB-ARBA"/>
</dbReference>
<dbReference type="EMBL" id="CP017141">
    <property type="protein sequence ID" value="AOM80425.1"/>
    <property type="molecule type" value="Genomic_DNA"/>
</dbReference>
<dbReference type="GO" id="GO:0004750">
    <property type="term" value="F:D-ribulose-phosphate 3-epimerase activity"/>
    <property type="evidence" value="ECO:0007669"/>
    <property type="project" value="UniProtKB-UniRule"/>
</dbReference>
<feature type="active site" description="Proton donor" evidence="10 12">
    <location>
        <position position="175"/>
    </location>
</feature>
<comment type="cofactor">
    <cofactor evidence="5">
        <name>Fe(2+)</name>
        <dbReference type="ChEBI" id="CHEBI:29033"/>
    </cofactor>
</comment>
<dbReference type="SUPFAM" id="SSF51366">
    <property type="entry name" value="Ribulose-phoshate binding barrel"/>
    <property type="match status" value="1"/>
</dbReference>
<dbReference type="PIRSF" id="PIRSF001461">
    <property type="entry name" value="RPE"/>
    <property type="match status" value="1"/>
</dbReference>
<feature type="binding site" evidence="10 14">
    <location>
        <begin position="142"/>
        <end position="145"/>
    </location>
    <ligand>
        <name>substrate</name>
    </ligand>
</feature>
<dbReference type="NCBIfam" id="NF004076">
    <property type="entry name" value="PRK05581.1-4"/>
    <property type="match status" value="1"/>
</dbReference>
<evidence type="ECO:0000256" key="6">
    <source>
        <dbReference type="ARBA" id="ARBA00009541"/>
    </source>
</evidence>
<dbReference type="InterPro" id="IPR011060">
    <property type="entry name" value="RibuloseP-bd_barrel"/>
</dbReference>
<evidence type="ECO:0000256" key="14">
    <source>
        <dbReference type="PIRSR" id="PIRSR001461-3"/>
    </source>
</evidence>
<comment type="cofactor">
    <cofactor evidence="10 13">
        <name>a divalent metal cation</name>
        <dbReference type="ChEBI" id="CHEBI:60240"/>
    </cofactor>
    <text evidence="10 13">Binds 1 divalent metal cation per subunit.</text>
</comment>
<keyword evidence="13" id="KW-0170">Cobalt</keyword>
<dbReference type="HAMAP" id="MF_02227">
    <property type="entry name" value="RPE"/>
    <property type="match status" value="1"/>
</dbReference>
<keyword evidence="10 11" id="KW-0119">Carbohydrate metabolism</keyword>
<comment type="cofactor">
    <cofactor evidence="3">
        <name>Co(2+)</name>
        <dbReference type="ChEBI" id="CHEBI:48828"/>
    </cofactor>
</comment>
<dbReference type="RefSeq" id="WP_069382084.1">
    <property type="nucleotide sequence ID" value="NZ_CP017141.1"/>
</dbReference>
<dbReference type="InterPro" id="IPR000056">
    <property type="entry name" value="Ribul_P_3_epim-like"/>
</dbReference>
<evidence type="ECO:0000256" key="5">
    <source>
        <dbReference type="ARBA" id="ARBA00001954"/>
    </source>
</evidence>
<dbReference type="PROSITE" id="PS01086">
    <property type="entry name" value="RIBUL_P_3_EPIMER_2"/>
    <property type="match status" value="1"/>
</dbReference>
<dbReference type="GO" id="GO:0006098">
    <property type="term" value="P:pentose-phosphate shunt"/>
    <property type="evidence" value="ECO:0007669"/>
    <property type="project" value="UniProtKB-UniRule"/>
</dbReference>
<dbReference type="OrthoDB" id="1645589at2"/>
<dbReference type="Gene3D" id="3.20.20.70">
    <property type="entry name" value="Aldolase class I"/>
    <property type="match status" value="1"/>
</dbReference>
<dbReference type="Proteomes" id="UP000094313">
    <property type="component" value="Chromosome"/>
</dbReference>
<feature type="binding site" evidence="10 13">
    <location>
        <position position="175"/>
    </location>
    <ligand>
        <name>a divalent metal cation</name>
        <dbReference type="ChEBI" id="CHEBI:60240"/>
    </ligand>
</feature>
<feature type="binding site" evidence="10 13">
    <location>
        <position position="35"/>
    </location>
    <ligand>
        <name>a divalent metal cation</name>
        <dbReference type="ChEBI" id="CHEBI:60240"/>
    </ligand>
</feature>
<dbReference type="InterPro" id="IPR013785">
    <property type="entry name" value="Aldolase_TIM"/>
</dbReference>
<dbReference type="NCBIfam" id="TIGR01163">
    <property type="entry name" value="rpe"/>
    <property type="match status" value="1"/>
</dbReference>
<reference evidence="15 16" key="1">
    <citation type="submission" date="2016-08" db="EMBL/GenBank/DDBJ databases">
        <authorList>
            <person name="Seilhamer J.J."/>
        </authorList>
    </citation>
    <scope>NUCLEOTIDE SEQUENCE [LARGE SCALE GENOMIC DNA]</scope>
    <source>
        <strain evidence="15 16">DX4</strain>
    </source>
</reference>
<keyword evidence="13" id="KW-0464">Manganese</keyword>
<keyword evidence="9 10" id="KW-0413">Isomerase</keyword>
<dbReference type="GO" id="GO:0019323">
    <property type="term" value="P:pentose catabolic process"/>
    <property type="evidence" value="ECO:0007669"/>
    <property type="project" value="UniProtKB-UniRule"/>
</dbReference>
<feature type="binding site" evidence="10">
    <location>
        <begin position="175"/>
        <end position="177"/>
    </location>
    <ligand>
        <name>substrate</name>
    </ligand>
</feature>
<feature type="binding site" evidence="10 14">
    <location>
        <position position="8"/>
    </location>
    <ligand>
        <name>substrate</name>
    </ligand>
</feature>
<feature type="binding site" evidence="14">
    <location>
        <position position="177"/>
    </location>
    <ligand>
        <name>substrate</name>
    </ligand>
</feature>
<evidence type="ECO:0000256" key="11">
    <source>
        <dbReference type="PIRNR" id="PIRNR001461"/>
    </source>
</evidence>
<proteinExistence type="inferred from homology"/>
<dbReference type="EC" id="5.1.3.1" evidence="7 10"/>
<feature type="binding site" evidence="10 14">
    <location>
        <position position="66"/>
    </location>
    <ligand>
        <name>substrate</name>
    </ligand>
</feature>
<comment type="function">
    <text evidence="10">Catalyzes the reversible epimerization of D-ribulose 5-phosphate to D-xylulose 5-phosphate.</text>
</comment>
<comment type="cofactor">
    <cofactor evidence="2">
        <name>Mn(2+)</name>
        <dbReference type="ChEBI" id="CHEBI:29035"/>
    </cofactor>
</comment>
<comment type="pathway">
    <text evidence="10">Carbohydrate degradation.</text>
</comment>
<sequence>MKHLIAPSLLAADFANLQRDIEMVNSSEADWFHVDVMDGVFVPNISFGFPVMEAIKKHATKPLDVHLMIVNPDQYIERFAAAGAAVITVHYEACTHLHRTIQAIHAAGCKAGVAINPHTPVALLKEVLADLDLVLVMSVNPGFGGQKFIPNTLHKLRELKALSATINPELIIEVDGGVDIHNLADLIQAGANAFVAGNAIFAATAPKEMISELKNLNAGILKV</sequence>
<evidence type="ECO:0000256" key="2">
    <source>
        <dbReference type="ARBA" id="ARBA00001936"/>
    </source>
</evidence>
<dbReference type="PROSITE" id="PS01085">
    <property type="entry name" value="RIBUL_P_3_EPIMER_1"/>
    <property type="match status" value="1"/>
</dbReference>
<feature type="active site" description="Proton acceptor" evidence="10 12">
    <location>
        <position position="35"/>
    </location>
</feature>
<evidence type="ECO:0000256" key="4">
    <source>
        <dbReference type="ARBA" id="ARBA00001947"/>
    </source>
</evidence>
<evidence type="ECO:0000313" key="16">
    <source>
        <dbReference type="Proteomes" id="UP000094313"/>
    </source>
</evidence>
<dbReference type="PANTHER" id="PTHR11749">
    <property type="entry name" value="RIBULOSE-5-PHOSPHATE-3-EPIMERASE"/>
    <property type="match status" value="1"/>
</dbReference>
<evidence type="ECO:0000256" key="7">
    <source>
        <dbReference type="ARBA" id="ARBA00013188"/>
    </source>
</evidence>
<gene>
    <name evidence="10" type="primary">rpe</name>
    <name evidence="15" type="ORF">BFS30_26630</name>
</gene>
<keyword evidence="8 10" id="KW-0479">Metal-binding</keyword>
<accession>A0A1D7QP60</accession>
<dbReference type="Pfam" id="PF00834">
    <property type="entry name" value="Ribul_P_3_epim"/>
    <property type="match status" value="1"/>
</dbReference>
<dbReference type="GO" id="GO:0046872">
    <property type="term" value="F:metal ion binding"/>
    <property type="evidence" value="ECO:0007669"/>
    <property type="project" value="UniProtKB-UniRule"/>
</dbReference>
<evidence type="ECO:0000256" key="10">
    <source>
        <dbReference type="HAMAP-Rule" id="MF_02227"/>
    </source>
</evidence>
<name>A0A1D7QP60_9SPHI</name>
<feature type="binding site" evidence="10 13">
    <location>
        <position position="66"/>
    </location>
    <ligand>
        <name>a divalent metal cation</name>
        <dbReference type="ChEBI" id="CHEBI:60240"/>
    </ligand>
</feature>
<evidence type="ECO:0000256" key="3">
    <source>
        <dbReference type="ARBA" id="ARBA00001941"/>
    </source>
</evidence>